<evidence type="ECO:0000313" key="2">
    <source>
        <dbReference type="Proteomes" id="UP001497453"/>
    </source>
</evidence>
<organism evidence="1 2">
    <name type="scientific">Somion occarium</name>
    <dbReference type="NCBI Taxonomy" id="3059160"/>
    <lineage>
        <taxon>Eukaryota</taxon>
        <taxon>Fungi</taxon>
        <taxon>Dikarya</taxon>
        <taxon>Basidiomycota</taxon>
        <taxon>Agaricomycotina</taxon>
        <taxon>Agaricomycetes</taxon>
        <taxon>Polyporales</taxon>
        <taxon>Cerrenaceae</taxon>
        <taxon>Somion</taxon>
    </lineage>
</organism>
<gene>
    <name evidence="1" type="ORF">GFSPODELE1_LOCUS5386</name>
</gene>
<name>A0ABP1DFD9_9APHY</name>
<proteinExistence type="predicted"/>
<evidence type="ECO:0000313" key="1">
    <source>
        <dbReference type="EMBL" id="CAL1705342.1"/>
    </source>
</evidence>
<reference evidence="2" key="1">
    <citation type="submission" date="2024-04" db="EMBL/GenBank/DDBJ databases">
        <authorList>
            <person name="Shaw F."/>
            <person name="Minotto A."/>
        </authorList>
    </citation>
    <scope>NUCLEOTIDE SEQUENCE [LARGE SCALE GENOMIC DNA]</scope>
</reference>
<dbReference type="EMBL" id="OZ037946">
    <property type="protein sequence ID" value="CAL1705342.1"/>
    <property type="molecule type" value="Genomic_DNA"/>
</dbReference>
<keyword evidence="2" id="KW-1185">Reference proteome</keyword>
<protein>
    <submittedName>
        <fullName evidence="1">Uncharacterized protein</fullName>
    </submittedName>
</protein>
<accession>A0ABP1DFD9</accession>
<sequence length="221" mass="25054">MYSARTLTIKPALKYSYFYVPSQATVTMDYINVPPGFPPLQALPVFVMPPLTVMMSPISNYGISYDFYMKMIQKELPNGWHTHRASVYKTVCDYMRALGYVHAQYSVWHALDVASLMVFHHMIAYRQLWPSGIIPSVLRRLQMYHLPNVVDFVHDVRMILGGVACPGPLSPTPARLCQTFQLGLVGNVNPPNGYPFNTDANLPHGVRRTATSRNPVNWRLP</sequence>
<dbReference type="Proteomes" id="UP001497453">
    <property type="component" value="Chromosome 3"/>
</dbReference>